<dbReference type="EMBL" id="JACIGM010000018">
    <property type="protein sequence ID" value="MBB4278374.1"/>
    <property type="molecule type" value="Genomic_DNA"/>
</dbReference>
<organism evidence="1 2">
    <name type="scientific">Rhizobium mongolense</name>
    <dbReference type="NCBI Taxonomy" id="57676"/>
    <lineage>
        <taxon>Bacteria</taxon>
        <taxon>Pseudomonadati</taxon>
        <taxon>Pseudomonadota</taxon>
        <taxon>Alphaproteobacteria</taxon>
        <taxon>Hyphomicrobiales</taxon>
        <taxon>Rhizobiaceae</taxon>
        <taxon>Rhizobium/Agrobacterium group</taxon>
        <taxon>Rhizobium</taxon>
    </lineage>
</organism>
<evidence type="ECO:0000313" key="2">
    <source>
        <dbReference type="Proteomes" id="UP000533641"/>
    </source>
</evidence>
<comment type="caution">
    <text evidence="1">The sequence shown here is derived from an EMBL/GenBank/DDBJ whole genome shotgun (WGS) entry which is preliminary data.</text>
</comment>
<protein>
    <submittedName>
        <fullName evidence="1">Flp pilus assembly CpaF family ATPase</fullName>
    </submittedName>
</protein>
<gene>
    <name evidence="1" type="ORF">GGE12_006185</name>
</gene>
<dbReference type="Gene3D" id="3.30.450.90">
    <property type="match status" value="1"/>
</dbReference>
<dbReference type="Proteomes" id="UP000533641">
    <property type="component" value="Unassembled WGS sequence"/>
</dbReference>
<proteinExistence type="predicted"/>
<sequence>MARMLRTGLGRAITRFLEDPAVVDVMLNPDGHIWVERLSEGLADTGETTTVAGGERVVRPVAHHVGLRSTPRSPRISAELPETAERFDGRLPPVAASPAFAIRKRAIAAFALGTE</sequence>
<accession>A0A7W6WHZ6</accession>
<name>A0A7W6WHZ6_9HYPH</name>
<evidence type="ECO:0000313" key="1">
    <source>
        <dbReference type="EMBL" id="MBB4278374.1"/>
    </source>
</evidence>
<reference evidence="1 2" key="1">
    <citation type="submission" date="2020-08" db="EMBL/GenBank/DDBJ databases">
        <title>Genomic Encyclopedia of Type Strains, Phase IV (KMG-V): Genome sequencing to study the core and pangenomes of soil and plant-associated prokaryotes.</title>
        <authorList>
            <person name="Whitman W."/>
        </authorList>
    </citation>
    <scope>NUCLEOTIDE SEQUENCE [LARGE SCALE GENOMIC DNA]</scope>
    <source>
        <strain evidence="1 2">SEMIA 402</strain>
    </source>
</reference>
<dbReference type="AlphaFoldDB" id="A0A7W6WHZ6"/>